<evidence type="ECO:0000313" key="2">
    <source>
        <dbReference type="Proteomes" id="UP000653411"/>
    </source>
</evidence>
<comment type="caution">
    <text evidence="1">The sequence shown here is derived from an EMBL/GenBank/DDBJ whole genome shotgun (WGS) entry which is preliminary data.</text>
</comment>
<evidence type="ECO:0000313" key="1">
    <source>
        <dbReference type="EMBL" id="GGN30954.1"/>
    </source>
</evidence>
<keyword evidence="2" id="KW-1185">Reference proteome</keyword>
<organism evidence="1 2">
    <name type="scientific">Streptomyces fuscichromogenes</name>
    <dbReference type="NCBI Taxonomy" id="1324013"/>
    <lineage>
        <taxon>Bacteria</taxon>
        <taxon>Bacillati</taxon>
        <taxon>Actinomycetota</taxon>
        <taxon>Actinomycetes</taxon>
        <taxon>Kitasatosporales</taxon>
        <taxon>Streptomycetaceae</taxon>
        <taxon>Streptomyces</taxon>
    </lineage>
</organism>
<gene>
    <name evidence="1" type="ORF">GCM10011578_068520</name>
</gene>
<reference evidence="1" key="2">
    <citation type="submission" date="2020-09" db="EMBL/GenBank/DDBJ databases">
        <authorList>
            <person name="Sun Q."/>
            <person name="Zhou Y."/>
        </authorList>
    </citation>
    <scope>NUCLEOTIDE SEQUENCE</scope>
    <source>
        <strain evidence="1">CGMCC 4.7110</strain>
    </source>
</reference>
<dbReference type="AlphaFoldDB" id="A0A918CUQ8"/>
<accession>A0A918CUQ8</accession>
<dbReference type="EMBL" id="BMML01000019">
    <property type="protein sequence ID" value="GGN30954.1"/>
    <property type="molecule type" value="Genomic_DNA"/>
</dbReference>
<protein>
    <submittedName>
        <fullName evidence="1">Uncharacterized protein</fullName>
    </submittedName>
</protein>
<dbReference type="Proteomes" id="UP000653411">
    <property type="component" value="Unassembled WGS sequence"/>
</dbReference>
<name>A0A918CUQ8_9ACTN</name>
<proteinExistence type="predicted"/>
<reference evidence="1" key="1">
    <citation type="journal article" date="2014" name="Int. J. Syst. Evol. Microbiol.">
        <title>Complete genome sequence of Corynebacterium casei LMG S-19264T (=DSM 44701T), isolated from a smear-ripened cheese.</title>
        <authorList>
            <consortium name="US DOE Joint Genome Institute (JGI-PGF)"/>
            <person name="Walter F."/>
            <person name="Albersmeier A."/>
            <person name="Kalinowski J."/>
            <person name="Ruckert C."/>
        </authorList>
    </citation>
    <scope>NUCLEOTIDE SEQUENCE</scope>
    <source>
        <strain evidence="1">CGMCC 4.7110</strain>
    </source>
</reference>
<sequence length="104" mass="11158">MLGALVVPTTIGPLSVVLLLENTPHPATRDMDATAAVLRSPRFRLNTRMLLDPPYQGSAADHTAAFCALKHPGNTGVDRMCYDDVVMVSCECRAAVRASFSSLL</sequence>